<dbReference type="EMBL" id="CP083239">
    <property type="protein sequence ID" value="UOK72367.1"/>
    <property type="molecule type" value="Genomic_DNA"/>
</dbReference>
<dbReference type="InterPro" id="IPR013324">
    <property type="entry name" value="RNA_pol_sigma_r3/r4-like"/>
</dbReference>
<evidence type="ECO:0000256" key="3">
    <source>
        <dbReference type="ARBA" id="ARBA00023082"/>
    </source>
</evidence>
<dbReference type="InterPro" id="IPR014284">
    <property type="entry name" value="RNA_pol_sigma-70_dom"/>
</dbReference>
<accession>A0A9E7D537</accession>
<dbReference type="GO" id="GO:0006352">
    <property type="term" value="P:DNA-templated transcription initiation"/>
    <property type="evidence" value="ECO:0007669"/>
    <property type="project" value="InterPro"/>
</dbReference>
<dbReference type="GO" id="GO:0016987">
    <property type="term" value="F:sigma factor activity"/>
    <property type="evidence" value="ECO:0007669"/>
    <property type="project" value="UniProtKB-KW"/>
</dbReference>
<feature type="domain" description="RNA polymerase sigma-70 region 2" evidence="6">
    <location>
        <begin position="29"/>
        <end position="96"/>
    </location>
</feature>
<sequence length="178" mass="19655">MSGRNERELADLLRAAIAGDARSYALFLDRVAGLVRAYARSKISHGGVDPEDVVQEVLLAIHLKRHTWLPEAPVLPWVYAIARFKLIDAFRRRGRRVEVELDDIAETVPQPEVEAVSARDIGRALEGLSPGQRSVVAAISVEGRSVEETARTLDMTESAVRVALHRGLAAIARRFGRE</sequence>
<reference evidence="8" key="1">
    <citation type="submission" date="2021-09" db="EMBL/GenBank/DDBJ databases">
        <title>Network and meta-omics reveal the key degrader and cooperation patterns in an efficient 1,4-dioxane-degrading microbial community.</title>
        <authorList>
            <person name="Dai C."/>
        </authorList>
    </citation>
    <scope>NUCLEOTIDE SEQUENCE</scope>
    <source>
        <strain evidence="8">ZM13</strain>
    </source>
</reference>
<comment type="similarity">
    <text evidence="1">Belongs to the sigma-70 factor family. ECF subfamily.</text>
</comment>
<dbReference type="Proteomes" id="UP000831684">
    <property type="component" value="Chromosome"/>
</dbReference>
<keyword evidence="5" id="KW-0804">Transcription</keyword>
<proteinExistence type="inferred from homology"/>
<evidence type="ECO:0000259" key="7">
    <source>
        <dbReference type="Pfam" id="PF08281"/>
    </source>
</evidence>
<dbReference type="KEGG" id="apol:K9D25_06615"/>
<dbReference type="InterPro" id="IPR036388">
    <property type="entry name" value="WH-like_DNA-bd_sf"/>
</dbReference>
<dbReference type="NCBIfam" id="NF009165">
    <property type="entry name" value="PRK12512.1"/>
    <property type="match status" value="1"/>
</dbReference>
<feature type="domain" description="RNA polymerase sigma factor 70 region 4 type 2" evidence="7">
    <location>
        <begin position="120"/>
        <end position="170"/>
    </location>
</feature>
<dbReference type="Gene3D" id="1.10.10.10">
    <property type="entry name" value="Winged helix-like DNA-binding domain superfamily/Winged helix DNA-binding domain"/>
    <property type="match status" value="1"/>
</dbReference>
<dbReference type="NCBIfam" id="TIGR02937">
    <property type="entry name" value="sigma70-ECF"/>
    <property type="match status" value="1"/>
</dbReference>
<evidence type="ECO:0000313" key="9">
    <source>
        <dbReference type="Proteomes" id="UP000831684"/>
    </source>
</evidence>
<keyword evidence="2" id="KW-0805">Transcription regulation</keyword>
<dbReference type="SUPFAM" id="SSF88946">
    <property type="entry name" value="Sigma2 domain of RNA polymerase sigma factors"/>
    <property type="match status" value="1"/>
</dbReference>
<protein>
    <submittedName>
        <fullName evidence="8">Sigma-70 family RNA polymerase sigma factor</fullName>
    </submittedName>
</protein>
<evidence type="ECO:0000256" key="2">
    <source>
        <dbReference type="ARBA" id="ARBA00023015"/>
    </source>
</evidence>
<dbReference type="PANTHER" id="PTHR43133:SF58">
    <property type="entry name" value="ECF RNA POLYMERASE SIGMA FACTOR SIGD"/>
    <property type="match status" value="1"/>
</dbReference>
<dbReference type="Pfam" id="PF04542">
    <property type="entry name" value="Sigma70_r2"/>
    <property type="match status" value="1"/>
</dbReference>
<keyword evidence="4" id="KW-0238">DNA-binding</keyword>
<evidence type="ECO:0000259" key="6">
    <source>
        <dbReference type="Pfam" id="PF04542"/>
    </source>
</evidence>
<evidence type="ECO:0000256" key="5">
    <source>
        <dbReference type="ARBA" id="ARBA00023163"/>
    </source>
</evidence>
<keyword evidence="3" id="KW-0731">Sigma factor</keyword>
<evidence type="ECO:0000256" key="1">
    <source>
        <dbReference type="ARBA" id="ARBA00010641"/>
    </source>
</evidence>
<organism evidence="8 9">
    <name type="scientific">Ancylobacter polymorphus</name>
    <dbReference type="NCBI Taxonomy" id="223390"/>
    <lineage>
        <taxon>Bacteria</taxon>
        <taxon>Pseudomonadati</taxon>
        <taxon>Pseudomonadota</taxon>
        <taxon>Alphaproteobacteria</taxon>
        <taxon>Hyphomicrobiales</taxon>
        <taxon>Xanthobacteraceae</taxon>
        <taxon>Ancylobacter</taxon>
    </lineage>
</organism>
<dbReference type="InterPro" id="IPR013325">
    <property type="entry name" value="RNA_pol_sigma_r2"/>
</dbReference>
<dbReference type="Pfam" id="PF08281">
    <property type="entry name" value="Sigma70_r4_2"/>
    <property type="match status" value="1"/>
</dbReference>
<dbReference type="InterPro" id="IPR013249">
    <property type="entry name" value="RNA_pol_sigma70_r4_t2"/>
</dbReference>
<dbReference type="InterPro" id="IPR039425">
    <property type="entry name" value="RNA_pol_sigma-70-like"/>
</dbReference>
<dbReference type="Gene3D" id="1.10.1740.10">
    <property type="match status" value="1"/>
</dbReference>
<dbReference type="PANTHER" id="PTHR43133">
    <property type="entry name" value="RNA POLYMERASE ECF-TYPE SIGMA FACTO"/>
    <property type="match status" value="1"/>
</dbReference>
<evidence type="ECO:0000256" key="4">
    <source>
        <dbReference type="ARBA" id="ARBA00023125"/>
    </source>
</evidence>
<evidence type="ECO:0000313" key="8">
    <source>
        <dbReference type="EMBL" id="UOK72367.1"/>
    </source>
</evidence>
<dbReference type="AlphaFoldDB" id="A0A9E7D537"/>
<gene>
    <name evidence="8" type="ORF">K9D25_06615</name>
</gene>
<dbReference type="InterPro" id="IPR007627">
    <property type="entry name" value="RNA_pol_sigma70_r2"/>
</dbReference>
<dbReference type="SUPFAM" id="SSF88659">
    <property type="entry name" value="Sigma3 and sigma4 domains of RNA polymerase sigma factors"/>
    <property type="match status" value="1"/>
</dbReference>
<dbReference type="RefSeq" id="WP_244450066.1">
    <property type="nucleotide sequence ID" value="NZ_CP083239.1"/>
</dbReference>
<name>A0A9E7D537_9HYPH</name>
<dbReference type="GO" id="GO:0003677">
    <property type="term" value="F:DNA binding"/>
    <property type="evidence" value="ECO:0007669"/>
    <property type="project" value="UniProtKB-KW"/>
</dbReference>